<keyword evidence="2" id="KW-0812">Transmembrane</keyword>
<organism evidence="3 4">
    <name type="scientific">Ilumatobacter coccineus (strain NBRC 103263 / KCTC 29153 / YM16-304)</name>
    <dbReference type="NCBI Taxonomy" id="1313172"/>
    <lineage>
        <taxon>Bacteria</taxon>
        <taxon>Bacillati</taxon>
        <taxon>Actinomycetota</taxon>
        <taxon>Acidimicrobiia</taxon>
        <taxon>Acidimicrobiales</taxon>
        <taxon>Ilumatobacteraceae</taxon>
        <taxon>Ilumatobacter</taxon>
    </lineage>
</organism>
<evidence type="ECO:0000313" key="3">
    <source>
        <dbReference type="EMBL" id="BAN00370.1"/>
    </source>
</evidence>
<feature type="transmembrane region" description="Helical" evidence="2">
    <location>
        <begin position="26"/>
        <end position="51"/>
    </location>
</feature>
<evidence type="ECO:0000256" key="2">
    <source>
        <dbReference type="SAM" id="Phobius"/>
    </source>
</evidence>
<feature type="region of interest" description="Disordered" evidence="1">
    <location>
        <begin position="1"/>
        <end position="21"/>
    </location>
</feature>
<name>A0A6C7DZS9_ILUCY</name>
<evidence type="ECO:0000256" key="1">
    <source>
        <dbReference type="SAM" id="MobiDB-lite"/>
    </source>
</evidence>
<gene>
    <name evidence="3" type="ORF">YM304_00560</name>
</gene>
<accession>A0A6C7DZS9</accession>
<dbReference type="RefSeq" id="WP_015439618.1">
    <property type="nucleotide sequence ID" value="NC_020520.1"/>
</dbReference>
<keyword evidence="2" id="KW-0472">Membrane</keyword>
<keyword evidence="4" id="KW-1185">Reference proteome</keyword>
<dbReference type="Proteomes" id="UP000011863">
    <property type="component" value="Chromosome"/>
</dbReference>
<reference evidence="3 4" key="1">
    <citation type="journal article" date="2013" name="Int. J. Syst. Evol. Microbiol.">
        <title>Ilumatobacter nonamiense sp. nov. and Ilumatobacter coccineum sp. nov., isolated from seashore sand.</title>
        <authorList>
            <person name="Matsumoto A."/>
            <person name="Kasai H."/>
            <person name="Matsuo Y."/>
            <person name="Shizuri Y."/>
            <person name="Ichikawa N."/>
            <person name="Fujita N."/>
            <person name="Omura S."/>
            <person name="Takahashi Y."/>
        </authorList>
    </citation>
    <scope>NUCLEOTIDE SEQUENCE [LARGE SCALE GENOMIC DNA]</scope>
    <source>
        <strain evidence="4">NBRC 103263 / KCTC 29153 / YM16-304</strain>
    </source>
</reference>
<keyword evidence="2" id="KW-1133">Transmembrane helix</keyword>
<dbReference type="EMBL" id="AP012057">
    <property type="protein sequence ID" value="BAN00370.1"/>
    <property type="molecule type" value="Genomic_DNA"/>
</dbReference>
<protein>
    <submittedName>
        <fullName evidence="3">Uncharacterized protein</fullName>
    </submittedName>
</protein>
<proteinExistence type="predicted"/>
<dbReference type="AlphaFoldDB" id="A0A6C7DZS9"/>
<dbReference type="KEGG" id="aym:YM304_00560"/>
<evidence type="ECO:0000313" key="4">
    <source>
        <dbReference type="Proteomes" id="UP000011863"/>
    </source>
</evidence>
<sequence>MPETPTSTSASDPLSDSADPSSTPRLAVIVGGVMLFVLGATIGLLGGLVLADDTAETPSASDAIDCDEATDIVEAAITEIGVLETSPTQDAGFFAALIVEQRKVTFTMDAAPDCFTLADRAGANGLLAGIHALFDASTSDVSAPSTGGDE</sequence>